<name>A0AA48KJG1_9RHOB</name>
<protein>
    <submittedName>
        <fullName evidence="2">Uncharacterized protein</fullName>
    </submittedName>
</protein>
<dbReference type="Proteomes" id="UP001337723">
    <property type="component" value="Chromosome"/>
</dbReference>
<dbReference type="KEGG" id="rmai:MACH21_09850"/>
<accession>A0AA48KJG1</accession>
<dbReference type="EMBL" id="AP027266">
    <property type="protein sequence ID" value="BDW84808.1"/>
    <property type="molecule type" value="Genomic_DNA"/>
</dbReference>
<evidence type="ECO:0000313" key="2">
    <source>
        <dbReference type="EMBL" id="BDW84808.1"/>
    </source>
</evidence>
<keyword evidence="3" id="KW-1185">Reference proteome</keyword>
<sequence length="76" mass="7879">MRRRVIIETIGGSLQTSKLSSCPQYGGANGAHNCPDPTPALHGLHGMKKAGAGMSRTGPARLSWSGHSTVAIRPSV</sequence>
<organism evidence="2 3">
    <name type="scientific">Roseicyclus marinus</name>
    <dbReference type="NCBI Taxonomy" id="2161673"/>
    <lineage>
        <taxon>Bacteria</taxon>
        <taxon>Pseudomonadati</taxon>
        <taxon>Pseudomonadota</taxon>
        <taxon>Alphaproteobacteria</taxon>
        <taxon>Rhodobacterales</taxon>
        <taxon>Roseobacteraceae</taxon>
        <taxon>Roseicyclus</taxon>
    </lineage>
</organism>
<dbReference type="AlphaFoldDB" id="A0AA48KJG1"/>
<reference evidence="2 3" key="1">
    <citation type="submission" date="2023-01" db="EMBL/GenBank/DDBJ databases">
        <title>Complete genome sequence of Roseicyclus marinus strain Dej080120_10.</title>
        <authorList>
            <person name="Ueki S."/>
            <person name="Maruyama F."/>
        </authorList>
    </citation>
    <scope>NUCLEOTIDE SEQUENCE [LARGE SCALE GENOMIC DNA]</scope>
    <source>
        <strain evidence="2 3">Dej080120_10</strain>
    </source>
</reference>
<proteinExistence type="predicted"/>
<evidence type="ECO:0000313" key="3">
    <source>
        <dbReference type="Proteomes" id="UP001337723"/>
    </source>
</evidence>
<gene>
    <name evidence="2" type="ORF">MACH21_09850</name>
</gene>
<feature type="region of interest" description="Disordered" evidence="1">
    <location>
        <begin position="51"/>
        <end position="76"/>
    </location>
</feature>
<evidence type="ECO:0000256" key="1">
    <source>
        <dbReference type="SAM" id="MobiDB-lite"/>
    </source>
</evidence>